<feature type="domain" description="FBD" evidence="1">
    <location>
        <begin position="315"/>
        <end position="385"/>
    </location>
</feature>
<protein>
    <submittedName>
        <fullName evidence="2">LRR_2 domain-containing protein/FBD domain-containing protein</fullName>
    </submittedName>
</protein>
<dbReference type="Pfam" id="PF24758">
    <property type="entry name" value="LRR_At5g56370"/>
    <property type="match status" value="1"/>
</dbReference>
<dbReference type="EMBL" id="BDDD01001053">
    <property type="protein sequence ID" value="GAV72921.1"/>
    <property type="molecule type" value="Genomic_DNA"/>
</dbReference>
<sequence>MLHVDKENARNNFRKFICLVDRVLFLHYSSDIQRFHVKCYDDQGIDSFRANAWVSAALCLNVQELDLDLSLLEESTYKLPGDLFTCDTLVVLKLSIIFELNVPARACLPSLKVLHLEYVIYASDESIERLIASCPVLEDFVTNLFYWDNVPKFSISSRTLKRLTMVNDFDSTCCVKDVVINAPCLVYLEYEDYAADCYSLTNLDSLVEARVRMSVGYEFDYNVSVPAFFRGIGNVQSLYLSDHAIEAIQLHCHPLPVLCNLTRLEIDADEQTMAQGLPELLERCPNLENIFYKGLGVNRDGLYSGDWNPPEVVPSCLLFQLKEIVIYLTCWEKEVKMVKYFLKNARVLRNLTACSAIVEEKFQLKIAKELLMLPRGSSECEVMFI</sequence>
<dbReference type="InterPro" id="IPR055411">
    <property type="entry name" value="LRR_FXL15/At3g58940/PEG3-like"/>
</dbReference>
<comment type="caution">
    <text evidence="2">The sequence shown here is derived from an EMBL/GenBank/DDBJ whole genome shotgun (WGS) entry which is preliminary data.</text>
</comment>
<keyword evidence="3" id="KW-1185">Reference proteome</keyword>
<dbReference type="PANTHER" id="PTHR31900">
    <property type="entry name" value="F-BOX/RNI SUPERFAMILY PROTEIN-RELATED"/>
    <property type="match status" value="1"/>
</dbReference>
<reference evidence="3" key="1">
    <citation type="submission" date="2016-04" db="EMBL/GenBank/DDBJ databases">
        <title>Cephalotus genome sequencing.</title>
        <authorList>
            <person name="Fukushima K."/>
            <person name="Hasebe M."/>
            <person name="Fang X."/>
        </authorList>
    </citation>
    <scope>NUCLEOTIDE SEQUENCE [LARGE SCALE GENOMIC DNA]</scope>
    <source>
        <strain evidence="3">cv. St1</strain>
    </source>
</reference>
<accession>A0A1Q3BYF9</accession>
<evidence type="ECO:0000313" key="2">
    <source>
        <dbReference type="EMBL" id="GAV72921.1"/>
    </source>
</evidence>
<dbReference type="FunCoup" id="A0A1Q3BYF9">
    <property type="interactions" value="2878"/>
</dbReference>
<dbReference type="OrthoDB" id="612216at2759"/>
<proteinExistence type="predicted"/>
<dbReference type="Proteomes" id="UP000187406">
    <property type="component" value="Unassembled WGS sequence"/>
</dbReference>
<gene>
    <name evidence="2" type="ORF">CFOL_v3_16409</name>
</gene>
<evidence type="ECO:0000259" key="1">
    <source>
        <dbReference type="SMART" id="SM00579"/>
    </source>
</evidence>
<evidence type="ECO:0000313" key="3">
    <source>
        <dbReference type="Proteomes" id="UP000187406"/>
    </source>
</evidence>
<dbReference type="PANTHER" id="PTHR31900:SF27">
    <property type="entry name" value="FBD DOMAIN-CONTAINING PROTEIN"/>
    <property type="match status" value="1"/>
</dbReference>
<dbReference type="SUPFAM" id="SSF52058">
    <property type="entry name" value="L domain-like"/>
    <property type="match status" value="1"/>
</dbReference>
<dbReference type="STRING" id="3775.A0A1Q3BYF9"/>
<dbReference type="SMART" id="SM00579">
    <property type="entry name" value="FBD"/>
    <property type="match status" value="1"/>
</dbReference>
<organism evidence="2 3">
    <name type="scientific">Cephalotus follicularis</name>
    <name type="common">Albany pitcher plant</name>
    <dbReference type="NCBI Taxonomy" id="3775"/>
    <lineage>
        <taxon>Eukaryota</taxon>
        <taxon>Viridiplantae</taxon>
        <taxon>Streptophyta</taxon>
        <taxon>Embryophyta</taxon>
        <taxon>Tracheophyta</taxon>
        <taxon>Spermatophyta</taxon>
        <taxon>Magnoliopsida</taxon>
        <taxon>eudicotyledons</taxon>
        <taxon>Gunneridae</taxon>
        <taxon>Pentapetalae</taxon>
        <taxon>rosids</taxon>
        <taxon>fabids</taxon>
        <taxon>Oxalidales</taxon>
        <taxon>Cephalotaceae</taxon>
        <taxon>Cephalotus</taxon>
    </lineage>
</organism>
<dbReference type="InParanoid" id="A0A1Q3BYF9"/>
<name>A0A1Q3BYF9_CEPFO</name>
<dbReference type="InterPro" id="IPR050232">
    <property type="entry name" value="FBL13/AtMIF1-like"/>
</dbReference>
<dbReference type="InterPro" id="IPR032675">
    <property type="entry name" value="LRR_dom_sf"/>
</dbReference>
<dbReference type="InterPro" id="IPR006566">
    <property type="entry name" value="FBD"/>
</dbReference>
<dbReference type="AlphaFoldDB" id="A0A1Q3BYF9"/>
<dbReference type="Pfam" id="PF08387">
    <property type="entry name" value="FBD"/>
    <property type="match status" value="1"/>
</dbReference>
<dbReference type="Gene3D" id="3.80.10.10">
    <property type="entry name" value="Ribonuclease Inhibitor"/>
    <property type="match status" value="1"/>
</dbReference>